<keyword evidence="2 3" id="KW-0819">tRNA processing</keyword>
<dbReference type="KEGG" id="dfa:DFA_08788"/>
<evidence type="ECO:0000313" key="5">
    <source>
        <dbReference type="Proteomes" id="UP000007797"/>
    </source>
</evidence>
<dbReference type="SUPFAM" id="SSF52402">
    <property type="entry name" value="Adenine nucleotide alpha hydrolases-like"/>
    <property type="match status" value="1"/>
</dbReference>
<gene>
    <name evidence="4" type="primary">ctu2</name>
    <name evidence="4" type="ORF">DFA_08788</name>
</gene>
<keyword evidence="1 3" id="KW-0963">Cytoplasm</keyword>
<protein>
    <recommendedName>
        <fullName evidence="3">Cytoplasmic tRNA 2-thiolation protein 2</fullName>
    </recommendedName>
</protein>
<organism evidence="4 5">
    <name type="scientific">Cavenderia fasciculata</name>
    <name type="common">Slime mold</name>
    <name type="synonym">Dictyostelium fasciculatum</name>
    <dbReference type="NCBI Taxonomy" id="261658"/>
    <lineage>
        <taxon>Eukaryota</taxon>
        <taxon>Amoebozoa</taxon>
        <taxon>Evosea</taxon>
        <taxon>Eumycetozoa</taxon>
        <taxon>Dictyostelia</taxon>
        <taxon>Acytosteliales</taxon>
        <taxon>Cavenderiaceae</taxon>
        <taxon>Cavenderia</taxon>
    </lineage>
</organism>
<evidence type="ECO:0000313" key="4">
    <source>
        <dbReference type="EMBL" id="EGG17788.1"/>
    </source>
</evidence>
<comment type="function">
    <text evidence="3">Plays a central role in 2-thiolation of mcm(5)S(2)U at tRNA wobble positions of tRNA(Lys), tRNA(Glu) and tRNA(Gln). May act by forming a heterodimer with NCS6/CTU1 that ligates sulfur from thiocarboxylated URM1 onto the uridine of tRNAs at wobble position.</text>
</comment>
<dbReference type="GO" id="GO:0016779">
    <property type="term" value="F:nucleotidyltransferase activity"/>
    <property type="evidence" value="ECO:0007669"/>
    <property type="project" value="UniProtKB-UniRule"/>
</dbReference>
<comment type="pathway">
    <text evidence="3">tRNA modification; 5-methoxycarbonylmethyl-2-thiouridine-tRNA biosynthesis.</text>
</comment>
<dbReference type="EMBL" id="GL883021">
    <property type="protein sequence ID" value="EGG17788.1"/>
    <property type="molecule type" value="Genomic_DNA"/>
</dbReference>
<dbReference type="Gene3D" id="3.40.50.620">
    <property type="entry name" value="HUPs"/>
    <property type="match status" value="1"/>
</dbReference>
<reference evidence="5" key="1">
    <citation type="journal article" date="2011" name="Genome Res.">
        <title>Phylogeny-wide analysis of social amoeba genomes highlights ancient origins for complex intercellular communication.</title>
        <authorList>
            <person name="Heidel A.J."/>
            <person name="Lawal H.M."/>
            <person name="Felder M."/>
            <person name="Schilde C."/>
            <person name="Helps N.R."/>
            <person name="Tunggal B."/>
            <person name="Rivero F."/>
            <person name="John U."/>
            <person name="Schleicher M."/>
            <person name="Eichinger L."/>
            <person name="Platzer M."/>
            <person name="Noegel A.A."/>
            <person name="Schaap P."/>
            <person name="Gloeckner G."/>
        </authorList>
    </citation>
    <scope>NUCLEOTIDE SEQUENCE [LARGE SCALE GENOMIC DNA]</scope>
    <source>
        <strain evidence="5">SH3</strain>
    </source>
</reference>
<dbReference type="UniPathway" id="UPA00988"/>
<comment type="subcellular location">
    <subcellularLocation>
        <location evidence="3">Cytoplasm</location>
    </subcellularLocation>
</comment>
<dbReference type="PANTHER" id="PTHR20882:SF14">
    <property type="entry name" value="CYTOPLASMIC TRNA 2-THIOLATION PROTEIN 2"/>
    <property type="match status" value="1"/>
</dbReference>
<dbReference type="Pfam" id="PF10288">
    <property type="entry name" value="CTU2"/>
    <property type="match status" value="1"/>
</dbReference>
<dbReference type="InterPro" id="IPR019407">
    <property type="entry name" value="CTU2"/>
</dbReference>
<dbReference type="InterPro" id="IPR014729">
    <property type="entry name" value="Rossmann-like_a/b/a_fold"/>
</dbReference>
<dbReference type="GO" id="GO:0005829">
    <property type="term" value="C:cytosol"/>
    <property type="evidence" value="ECO:0007669"/>
    <property type="project" value="TreeGrafter"/>
</dbReference>
<dbReference type="GO" id="GO:0000049">
    <property type="term" value="F:tRNA binding"/>
    <property type="evidence" value="ECO:0007669"/>
    <property type="project" value="InterPro"/>
</dbReference>
<accession>F4Q486</accession>
<evidence type="ECO:0000256" key="3">
    <source>
        <dbReference type="HAMAP-Rule" id="MF_03054"/>
    </source>
</evidence>
<evidence type="ECO:0000256" key="2">
    <source>
        <dbReference type="ARBA" id="ARBA00022694"/>
    </source>
</evidence>
<dbReference type="GO" id="GO:0002143">
    <property type="term" value="P:tRNA wobble position uridine thiolation"/>
    <property type="evidence" value="ECO:0007669"/>
    <property type="project" value="TreeGrafter"/>
</dbReference>
<dbReference type="GeneID" id="14869366"/>
<dbReference type="OrthoDB" id="25129at2759"/>
<dbReference type="OMA" id="CHACRNI"/>
<evidence type="ECO:0000256" key="1">
    <source>
        <dbReference type="ARBA" id="ARBA00022490"/>
    </source>
</evidence>
<dbReference type="GO" id="GO:0016783">
    <property type="term" value="F:sulfurtransferase activity"/>
    <property type="evidence" value="ECO:0007669"/>
    <property type="project" value="TreeGrafter"/>
</dbReference>
<dbReference type="STRING" id="1054147.F4Q486"/>
<dbReference type="HAMAP" id="MF_03054">
    <property type="entry name" value="CTU2"/>
    <property type="match status" value="1"/>
</dbReference>
<dbReference type="RefSeq" id="XP_004356272.1">
    <property type="nucleotide sequence ID" value="XM_004356219.1"/>
</dbReference>
<sequence>MTDNNQLTCNTEDAGDNLIPTPKKAVKKTCVRCKEKPSIILFRTDPMCWDCYHEMIIKKFKLNVTRFRDNKKDVERLMLAVSGGVSSRVMMDLVSHFIGGNGSKGTKAKLFFKVCVVHINISCLDQVSGRATEQDHLDHAQRQANLVRSLEEAAQQYEFPFYNIPLENIYGCDESNKKERQQMLIDSFTQFTSSTSKEDILEHFRNQLLFETAHSLGFNKILFGTSSNRLATRLLSSTSKGRGYNVPNETNMVDQHKDIRFIQPMRDFLLKEIHIYHRKMSFIDYTNHNVLLFNNNSKGSINALCEKFINHLQDISNQTIHTLLRSVDKLVSPIDENSVSCSICCANLSEQEIKQLEQYSLALKSSSSSSTTTSTSSCKSSCNNCSASSSCCSTNNNNNNNNNNNSIQLTNNIHKPTLCYSCNQLLRDVKQPPVLTVVPSDSTTTPTPPTLPIYVQKNSTVLLKSYQLRNEIKDFLLDDDE</sequence>
<dbReference type="AlphaFoldDB" id="F4Q486"/>
<keyword evidence="5" id="KW-1185">Reference proteome</keyword>
<name>F4Q486_CACFS</name>
<proteinExistence type="inferred from homology"/>
<dbReference type="PANTHER" id="PTHR20882">
    <property type="entry name" value="CYTOPLASMIC TRNA 2-THIOLATION PROTEIN 2"/>
    <property type="match status" value="1"/>
</dbReference>
<comment type="similarity">
    <text evidence="3">Belongs to the CTU2/NCS2 family.</text>
</comment>
<dbReference type="GO" id="GO:0032447">
    <property type="term" value="P:protein urmylation"/>
    <property type="evidence" value="ECO:0007669"/>
    <property type="project" value="UniProtKB-UniRule"/>
</dbReference>
<dbReference type="Proteomes" id="UP000007797">
    <property type="component" value="Unassembled WGS sequence"/>
</dbReference>